<dbReference type="AlphaFoldDB" id="A0A1F8DT08"/>
<reference evidence="8 9" key="1">
    <citation type="journal article" date="2016" name="Nat. Commun.">
        <title>Thousands of microbial genomes shed light on interconnected biogeochemical processes in an aquifer system.</title>
        <authorList>
            <person name="Anantharaman K."/>
            <person name="Brown C.T."/>
            <person name="Hug L.A."/>
            <person name="Sharon I."/>
            <person name="Castelle C.J."/>
            <person name="Probst A.J."/>
            <person name="Thomas B.C."/>
            <person name="Singh A."/>
            <person name="Wilkins M.J."/>
            <person name="Karaoz U."/>
            <person name="Brodie E.L."/>
            <person name="Williams K.H."/>
            <person name="Hubbard S.S."/>
            <person name="Banfield J.F."/>
        </authorList>
    </citation>
    <scope>NUCLEOTIDE SEQUENCE [LARGE SCALE GENOMIC DNA]</scope>
</reference>
<dbReference type="STRING" id="1802557.A3A20_01140"/>
<sequence>MVGSKKDYFLVSIIGFFFALFLLPILKNVQVPFWTFSAVNVTALILFFVIFSNIALRVADYFGRKTFLVWQFSKFGAVGSLGAALDFGILNILIFLTGTATGIHFSFFKGISFILANTNGFFWNKYWTFSFNGALNIKEYGKYFLVGVIGFGINVGIASLVVNAMGPIGEIGPAMWANVGAVIAGVFSMVWNFWGYKFIVFK</sequence>
<dbReference type="GO" id="GO:0000271">
    <property type="term" value="P:polysaccharide biosynthetic process"/>
    <property type="evidence" value="ECO:0007669"/>
    <property type="project" value="InterPro"/>
</dbReference>
<dbReference type="Pfam" id="PF04138">
    <property type="entry name" value="GtrA_DPMS_TM"/>
    <property type="match status" value="1"/>
</dbReference>
<dbReference type="PANTHER" id="PTHR38459">
    <property type="entry name" value="PROPHAGE BACTOPRENOL-LINKED GLUCOSE TRANSLOCASE HOMOLOG"/>
    <property type="match status" value="1"/>
</dbReference>
<dbReference type="EMBL" id="MGIR01000001">
    <property type="protein sequence ID" value="OGM91536.1"/>
    <property type="molecule type" value="Genomic_DNA"/>
</dbReference>
<proteinExistence type="inferred from homology"/>
<keyword evidence="3 6" id="KW-0812">Transmembrane</keyword>
<keyword evidence="4 6" id="KW-1133">Transmembrane helix</keyword>
<organism evidence="8 9">
    <name type="scientific">Candidatus Wolfebacteria bacterium RIFCSPLOWO2_01_FULL_45_19</name>
    <dbReference type="NCBI Taxonomy" id="1802557"/>
    <lineage>
        <taxon>Bacteria</taxon>
        <taxon>Candidatus Wolfeibacteriota</taxon>
    </lineage>
</organism>
<evidence type="ECO:0000256" key="4">
    <source>
        <dbReference type="ARBA" id="ARBA00022989"/>
    </source>
</evidence>
<evidence type="ECO:0000256" key="5">
    <source>
        <dbReference type="ARBA" id="ARBA00023136"/>
    </source>
</evidence>
<keyword evidence="5 6" id="KW-0472">Membrane</keyword>
<evidence type="ECO:0000259" key="7">
    <source>
        <dbReference type="Pfam" id="PF04138"/>
    </source>
</evidence>
<gene>
    <name evidence="8" type="ORF">A3A20_01140</name>
</gene>
<evidence type="ECO:0000256" key="1">
    <source>
        <dbReference type="ARBA" id="ARBA00004141"/>
    </source>
</evidence>
<protein>
    <recommendedName>
        <fullName evidence="7">GtrA/DPMS transmembrane domain-containing protein</fullName>
    </recommendedName>
</protein>
<feature type="transmembrane region" description="Helical" evidence="6">
    <location>
        <begin position="7"/>
        <end position="26"/>
    </location>
</feature>
<feature type="transmembrane region" description="Helical" evidence="6">
    <location>
        <begin position="32"/>
        <end position="54"/>
    </location>
</feature>
<dbReference type="PANTHER" id="PTHR38459:SF1">
    <property type="entry name" value="PROPHAGE BACTOPRENOL-LINKED GLUCOSE TRANSLOCASE HOMOLOG"/>
    <property type="match status" value="1"/>
</dbReference>
<feature type="transmembrane region" description="Helical" evidence="6">
    <location>
        <begin position="75"/>
        <end position="96"/>
    </location>
</feature>
<evidence type="ECO:0000313" key="9">
    <source>
        <dbReference type="Proteomes" id="UP000178946"/>
    </source>
</evidence>
<accession>A0A1F8DT08</accession>
<dbReference type="GO" id="GO:0005886">
    <property type="term" value="C:plasma membrane"/>
    <property type="evidence" value="ECO:0007669"/>
    <property type="project" value="TreeGrafter"/>
</dbReference>
<feature type="domain" description="GtrA/DPMS transmembrane" evidence="7">
    <location>
        <begin position="74"/>
        <end position="201"/>
    </location>
</feature>
<evidence type="ECO:0000313" key="8">
    <source>
        <dbReference type="EMBL" id="OGM91536.1"/>
    </source>
</evidence>
<feature type="transmembrane region" description="Helical" evidence="6">
    <location>
        <begin position="102"/>
        <end position="122"/>
    </location>
</feature>
<evidence type="ECO:0000256" key="3">
    <source>
        <dbReference type="ARBA" id="ARBA00022692"/>
    </source>
</evidence>
<feature type="transmembrane region" description="Helical" evidence="6">
    <location>
        <begin position="143"/>
        <end position="162"/>
    </location>
</feature>
<comment type="caution">
    <text evidence="8">The sequence shown here is derived from an EMBL/GenBank/DDBJ whole genome shotgun (WGS) entry which is preliminary data.</text>
</comment>
<comment type="subcellular location">
    <subcellularLocation>
        <location evidence="1">Membrane</location>
        <topology evidence="1">Multi-pass membrane protein</topology>
    </subcellularLocation>
</comment>
<feature type="transmembrane region" description="Helical" evidence="6">
    <location>
        <begin position="174"/>
        <end position="194"/>
    </location>
</feature>
<dbReference type="InterPro" id="IPR007267">
    <property type="entry name" value="GtrA_DPMS_TM"/>
</dbReference>
<evidence type="ECO:0000256" key="2">
    <source>
        <dbReference type="ARBA" id="ARBA00009399"/>
    </source>
</evidence>
<comment type="similarity">
    <text evidence="2">Belongs to the GtrA family.</text>
</comment>
<dbReference type="InterPro" id="IPR051401">
    <property type="entry name" value="GtrA_CellWall_Glycosyl"/>
</dbReference>
<evidence type="ECO:0000256" key="6">
    <source>
        <dbReference type="SAM" id="Phobius"/>
    </source>
</evidence>
<name>A0A1F8DT08_9BACT</name>
<dbReference type="Proteomes" id="UP000178946">
    <property type="component" value="Unassembled WGS sequence"/>
</dbReference>